<dbReference type="RefSeq" id="WP_012467981.1">
    <property type="nucleotide sequence ID" value="NC_010086.1"/>
</dbReference>
<accession>A0A0H3KMN8</accession>
<dbReference type="AlphaFoldDB" id="A0A0H3KMN8"/>
<name>A0A0H3KMN8_BURM1</name>
<keyword evidence="2" id="KW-1185">Reference proteome</keyword>
<reference evidence="1 2" key="1">
    <citation type="submission" date="2007-04" db="EMBL/GenBank/DDBJ databases">
        <title>Complete genome sequence of Burkholderia multivorans ATCC 17616.</title>
        <authorList>
            <person name="Ohtsubo Y."/>
            <person name="Yamashita A."/>
            <person name="Kurokawa K."/>
            <person name="Takami H."/>
            <person name="Yuhara S."/>
            <person name="Nishiyama E."/>
            <person name="Endo R."/>
            <person name="Miyazaki R."/>
            <person name="Ono A."/>
            <person name="Yano K."/>
            <person name="Ito M."/>
            <person name="Sota M."/>
            <person name="Yuji N."/>
            <person name="Hattori M."/>
            <person name="Tsuda M."/>
        </authorList>
    </citation>
    <scope>NUCLEOTIDE SEQUENCE [LARGE SCALE GENOMIC DNA]</scope>
    <source>
        <strain evidence="2">ATCC 17616 / 249</strain>
    </source>
</reference>
<dbReference type="STRING" id="395019.BMULJ_04656"/>
<dbReference type="EMBL" id="AP009386">
    <property type="protein sequence ID" value="BAG46506.1"/>
    <property type="molecule type" value="Genomic_DNA"/>
</dbReference>
<evidence type="ECO:0000313" key="1">
    <source>
        <dbReference type="EMBL" id="BAG46506.1"/>
    </source>
</evidence>
<evidence type="ECO:0000313" key="2">
    <source>
        <dbReference type="Proteomes" id="UP000008815"/>
    </source>
</evidence>
<dbReference type="Proteomes" id="UP000008815">
    <property type="component" value="Chromosome 2"/>
</dbReference>
<protein>
    <submittedName>
        <fullName evidence="1">Bacteriophage protein</fullName>
    </submittedName>
</protein>
<proteinExistence type="predicted"/>
<dbReference type="KEGG" id="bmj:BMULJ_04656"/>
<gene>
    <name evidence="1" type="ordered locus">BMULJ_04656</name>
</gene>
<dbReference type="HOGENOM" id="CLU_167438_1_0_4"/>
<sequence>MNEKSNIGNIASGRRIAQCWYSATEYDQIKSVMDDGHKLPSRYEDWRAGAEQREDQVRRAGGTPVRIAFDLAEFRRFCAHFRVPLDADTRSKFAALKSQIDAEAGSEPGTGVH</sequence>
<organism evidence="1 2">
    <name type="scientific">Burkholderia multivorans (strain ATCC 17616 / 249)</name>
    <dbReference type="NCBI Taxonomy" id="395019"/>
    <lineage>
        <taxon>Bacteria</taxon>
        <taxon>Pseudomonadati</taxon>
        <taxon>Pseudomonadota</taxon>
        <taxon>Betaproteobacteria</taxon>
        <taxon>Burkholderiales</taxon>
        <taxon>Burkholderiaceae</taxon>
        <taxon>Burkholderia</taxon>
        <taxon>Burkholderia cepacia complex</taxon>
    </lineage>
</organism>